<evidence type="ECO:0000313" key="2">
    <source>
        <dbReference type="EMBL" id="KAH3846463.1"/>
    </source>
</evidence>
<evidence type="ECO:0000313" key="3">
    <source>
        <dbReference type="Proteomes" id="UP000828390"/>
    </source>
</evidence>
<protein>
    <submittedName>
        <fullName evidence="2">Uncharacterized protein</fullName>
    </submittedName>
</protein>
<dbReference type="EMBL" id="JAIWYP010000003">
    <property type="protein sequence ID" value="KAH3846463.1"/>
    <property type="molecule type" value="Genomic_DNA"/>
</dbReference>
<comment type="caution">
    <text evidence="2">The sequence shown here is derived from an EMBL/GenBank/DDBJ whole genome shotgun (WGS) entry which is preliminary data.</text>
</comment>
<reference evidence="2" key="1">
    <citation type="journal article" date="2019" name="bioRxiv">
        <title>The Genome of the Zebra Mussel, Dreissena polymorpha: A Resource for Invasive Species Research.</title>
        <authorList>
            <person name="McCartney M.A."/>
            <person name="Auch B."/>
            <person name="Kono T."/>
            <person name="Mallez S."/>
            <person name="Zhang Y."/>
            <person name="Obille A."/>
            <person name="Becker A."/>
            <person name="Abrahante J.E."/>
            <person name="Garbe J."/>
            <person name="Badalamenti J.P."/>
            <person name="Herman A."/>
            <person name="Mangelson H."/>
            <person name="Liachko I."/>
            <person name="Sullivan S."/>
            <person name="Sone E.D."/>
            <person name="Koren S."/>
            <person name="Silverstein K.A.T."/>
            <person name="Beckman K.B."/>
            <person name="Gohl D.M."/>
        </authorList>
    </citation>
    <scope>NUCLEOTIDE SEQUENCE</scope>
    <source>
        <strain evidence="2">Duluth1</strain>
        <tissue evidence="2">Whole animal</tissue>
    </source>
</reference>
<accession>A0A9D4QXE6</accession>
<keyword evidence="3" id="KW-1185">Reference proteome</keyword>
<gene>
    <name evidence="2" type="ORF">DPMN_088764</name>
</gene>
<dbReference type="AlphaFoldDB" id="A0A9D4QXE6"/>
<name>A0A9D4QXE6_DREPO</name>
<feature type="compositionally biased region" description="Low complexity" evidence="1">
    <location>
        <begin position="51"/>
        <end position="68"/>
    </location>
</feature>
<dbReference type="Proteomes" id="UP000828390">
    <property type="component" value="Unassembled WGS sequence"/>
</dbReference>
<evidence type="ECO:0000256" key="1">
    <source>
        <dbReference type="SAM" id="MobiDB-lite"/>
    </source>
</evidence>
<proteinExistence type="predicted"/>
<organism evidence="2 3">
    <name type="scientific">Dreissena polymorpha</name>
    <name type="common">Zebra mussel</name>
    <name type="synonym">Mytilus polymorpha</name>
    <dbReference type="NCBI Taxonomy" id="45954"/>
    <lineage>
        <taxon>Eukaryota</taxon>
        <taxon>Metazoa</taxon>
        <taxon>Spiralia</taxon>
        <taxon>Lophotrochozoa</taxon>
        <taxon>Mollusca</taxon>
        <taxon>Bivalvia</taxon>
        <taxon>Autobranchia</taxon>
        <taxon>Heteroconchia</taxon>
        <taxon>Euheterodonta</taxon>
        <taxon>Imparidentia</taxon>
        <taxon>Neoheterodontei</taxon>
        <taxon>Myida</taxon>
        <taxon>Dreissenoidea</taxon>
        <taxon>Dreissenidae</taxon>
        <taxon>Dreissena</taxon>
    </lineage>
</organism>
<feature type="region of interest" description="Disordered" evidence="1">
    <location>
        <begin position="47"/>
        <end position="68"/>
    </location>
</feature>
<reference evidence="2" key="2">
    <citation type="submission" date="2020-11" db="EMBL/GenBank/DDBJ databases">
        <authorList>
            <person name="McCartney M.A."/>
            <person name="Auch B."/>
            <person name="Kono T."/>
            <person name="Mallez S."/>
            <person name="Becker A."/>
            <person name="Gohl D.M."/>
            <person name="Silverstein K.A.T."/>
            <person name="Koren S."/>
            <person name="Bechman K.B."/>
            <person name="Herman A."/>
            <person name="Abrahante J.E."/>
            <person name="Garbe J."/>
        </authorList>
    </citation>
    <scope>NUCLEOTIDE SEQUENCE</scope>
    <source>
        <strain evidence="2">Duluth1</strain>
        <tissue evidence="2">Whole animal</tissue>
    </source>
</reference>
<sequence>MRQFLGIIMILIRAKWLALGATFLVFVSGPTRRLVIQLILLKVNRSRRVSESSLSSIGRSSSFSSSMQ</sequence>